<name>A0A9P8C1J4_9HELO</name>
<evidence type="ECO:0000313" key="14">
    <source>
        <dbReference type="Proteomes" id="UP000824998"/>
    </source>
</evidence>
<keyword evidence="5" id="KW-1133">Transmembrane helix</keyword>
<evidence type="ECO:0000256" key="3">
    <source>
        <dbReference type="ARBA" id="ARBA00022692"/>
    </source>
</evidence>
<protein>
    <recommendedName>
        <fullName evidence="10">Short-chain dehydrogenase/reductase 3</fullName>
    </recommendedName>
    <alternativeName>
        <fullName evidence="11">Retinal short-chain dehydrogenase/reductase 1</fullName>
    </alternativeName>
</protein>
<dbReference type="GO" id="GO:0016020">
    <property type="term" value="C:membrane"/>
    <property type="evidence" value="ECO:0007669"/>
    <property type="project" value="UniProtKB-SubCell"/>
</dbReference>
<dbReference type="InterPro" id="IPR002347">
    <property type="entry name" value="SDR_fam"/>
</dbReference>
<dbReference type="FunFam" id="3.40.50.720:FF:000131">
    <property type="entry name" value="Short-chain dehydrogenase/reductase 3"/>
    <property type="match status" value="1"/>
</dbReference>
<evidence type="ECO:0000256" key="11">
    <source>
        <dbReference type="ARBA" id="ARBA00082544"/>
    </source>
</evidence>
<keyword evidence="8" id="KW-0472">Membrane</keyword>
<dbReference type="PRINTS" id="PR00080">
    <property type="entry name" value="SDRFAMILY"/>
</dbReference>
<dbReference type="Pfam" id="PF00106">
    <property type="entry name" value="adh_short"/>
    <property type="match status" value="1"/>
</dbReference>
<dbReference type="GO" id="GO:0052650">
    <property type="term" value="F:all-trans-retinol dehydrogenase (NADP+) activity"/>
    <property type="evidence" value="ECO:0007669"/>
    <property type="project" value="UniProtKB-ARBA"/>
</dbReference>
<keyword evidence="4" id="KW-0521">NADP</keyword>
<dbReference type="PROSITE" id="PS00061">
    <property type="entry name" value="ADH_SHORT"/>
    <property type="match status" value="1"/>
</dbReference>
<evidence type="ECO:0000256" key="6">
    <source>
        <dbReference type="ARBA" id="ARBA00023002"/>
    </source>
</evidence>
<evidence type="ECO:0000256" key="8">
    <source>
        <dbReference type="ARBA" id="ARBA00023136"/>
    </source>
</evidence>
<comment type="subcellular location">
    <subcellularLocation>
        <location evidence="1">Membrane</location>
        <topology evidence="1">Multi-pass membrane protein</topology>
    </subcellularLocation>
</comment>
<gene>
    <name evidence="13" type="ORF">BJ875DRAFT_386229</name>
</gene>
<evidence type="ECO:0000313" key="13">
    <source>
        <dbReference type="EMBL" id="KAG9229950.1"/>
    </source>
</evidence>
<accession>A0A9P8C1J4</accession>
<dbReference type="OrthoDB" id="10253736at2759"/>
<dbReference type="PANTHER" id="PTHR24322:SF736">
    <property type="entry name" value="RETINOL DEHYDROGENASE 10"/>
    <property type="match status" value="1"/>
</dbReference>
<evidence type="ECO:0000256" key="9">
    <source>
        <dbReference type="ARBA" id="ARBA00059620"/>
    </source>
</evidence>
<keyword evidence="14" id="KW-1185">Reference proteome</keyword>
<organism evidence="13 14">
    <name type="scientific">Amylocarpus encephaloides</name>
    <dbReference type="NCBI Taxonomy" id="45428"/>
    <lineage>
        <taxon>Eukaryota</taxon>
        <taxon>Fungi</taxon>
        <taxon>Dikarya</taxon>
        <taxon>Ascomycota</taxon>
        <taxon>Pezizomycotina</taxon>
        <taxon>Leotiomycetes</taxon>
        <taxon>Helotiales</taxon>
        <taxon>Helotiales incertae sedis</taxon>
        <taxon>Amylocarpus</taxon>
    </lineage>
</organism>
<evidence type="ECO:0000256" key="12">
    <source>
        <dbReference type="RuleBase" id="RU000363"/>
    </source>
</evidence>
<dbReference type="Proteomes" id="UP000824998">
    <property type="component" value="Unassembled WGS sequence"/>
</dbReference>
<comment type="function">
    <text evidence="9">Catalyzes the reduction of all-trans-retinal to all-trans-retinol in the presence of NADPH.</text>
</comment>
<keyword evidence="6" id="KW-0560">Oxidoreductase</keyword>
<dbReference type="AlphaFoldDB" id="A0A9P8C1J4"/>
<evidence type="ECO:0000256" key="7">
    <source>
        <dbReference type="ARBA" id="ARBA00023098"/>
    </source>
</evidence>
<evidence type="ECO:0000256" key="4">
    <source>
        <dbReference type="ARBA" id="ARBA00022857"/>
    </source>
</evidence>
<proteinExistence type="inferred from homology"/>
<keyword evidence="3" id="KW-0812">Transmembrane</keyword>
<evidence type="ECO:0000256" key="2">
    <source>
        <dbReference type="ARBA" id="ARBA00006484"/>
    </source>
</evidence>
<dbReference type="SUPFAM" id="SSF51735">
    <property type="entry name" value="NAD(P)-binding Rossmann-fold domains"/>
    <property type="match status" value="1"/>
</dbReference>
<dbReference type="InterPro" id="IPR036291">
    <property type="entry name" value="NAD(P)-bd_dom_sf"/>
</dbReference>
<dbReference type="InterPro" id="IPR020904">
    <property type="entry name" value="Sc_DH/Rdtase_CS"/>
</dbReference>
<dbReference type="PANTHER" id="PTHR24322">
    <property type="entry name" value="PKSB"/>
    <property type="match status" value="1"/>
</dbReference>
<sequence>MPNSFLPREGLTLEAAFAPFRRTLLQPLLSGPLLLAAYRFPASFAARWPFLRTSEELLRSHRLKTGLCVLFCIGLLRKINRALNKRVLNNFTHDKTWDWSKELVLVTGGSAGMGALMARMFAEKNIAVVILDIVDPPETLTVPHVHSYKLDITSSTSLSQVATQIRATHGNPTVLINNAGIGTNKPIFSSTEGEIRRVFDVNTISHFLLVKEFVPAMAKANHGHVVTIASMASFMVHAQNVDYACSKASALAFHEGLSQELKGRYGAEKVRTTVVHPTWVRTPMISKLLEKRSFTDFVLQPETVAESVVKQVLSGYGAQLILPARLSLMSGVRGFPSWLQESMRNGVNQVLNI</sequence>
<keyword evidence="7" id="KW-0443">Lipid metabolism</keyword>
<evidence type="ECO:0000256" key="10">
    <source>
        <dbReference type="ARBA" id="ARBA00068717"/>
    </source>
</evidence>
<dbReference type="EMBL" id="MU251715">
    <property type="protein sequence ID" value="KAG9229950.1"/>
    <property type="molecule type" value="Genomic_DNA"/>
</dbReference>
<reference evidence="13" key="1">
    <citation type="journal article" date="2021" name="IMA Fungus">
        <title>Genomic characterization of three marine fungi, including Emericellopsis atlantica sp. nov. with signatures of a generalist lifestyle and marine biomass degradation.</title>
        <authorList>
            <person name="Hagestad O.C."/>
            <person name="Hou L."/>
            <person name="Andersen J.H."/>
            <person name="Hansen E.H."/>
            <person name="Altermark B."/>
            <person name="Li C."/>
            <person name="Kuhnert E."/>
            <person name="Cox R.J."/>
            <person name="Crous P.W."/>
            <person name="Spatafora J.W."/>
            <person name="Lail K."/>
            <person name="Amirebrahimi M."/>
            <person name="Lipzen A."/>
            <person name="Pangilinan J."/>
            <person name="Andreopoulos W."/>
            <person name="Hayes R.D."/>
            <person name="Ng V."/>
            <person name="Grigoriev I.V."/>
            <person name="Jackson S.A."/>
            <person name="Sutton T.D.S."/>
            <person name="Dobson A.D.W."/>
            <person name="Rama T."/>
        </authorList>
    </citation>
    <scope>NUCLEOTIDE SEQUENCE</scope>
    <source>
        <strain evidence="13">TRa018bII</strain>
    </source>
</reference>
<evidence type="ECO:0000256" key="1">
    <source>
        <dbReference type="ARBA" id="ARBA00004141"/>
    </source>
</evidence>
<dbReference type="PRINTS" id="PR00081">
    <property type="entry name" value="GDHRDH"/>
</dbReference>
<evidence type="ECO:0000256" key="5">
    <source>
        <dbReference type="ARBA" id="ARBA00022989"/>
    </source>
</evidence>
<comment type="similarity">
    <text evidence="2 12">Belongs to the short-chain dehydrogenases/reductases (SDR) family.</text>
</comment>
<dbReference type="Gene3D" id="3.40.50.720">
    <property type="entry name" value="NAD(P)-binding Rossmann-like Domain"/>
    <property type="match status" value="1"/>
</dbReference>
<comment type="caution">
    <text evidence="13">The sequence shown here is derived from an EMBL/GenBank/DDBJ whole genome shotgun (WGS) entry which is preliminary data.</text>
</comment>